<reference evidence="1" key="2">
    <citation type="submission" date="2021-12" db="EMBL/GenBank/DDBJ databases">
        <title>Resequencing data analysis of finger millet.</title>
        <authorList>
            <person name="Hatakeyama M."/>
            <person name="Aluri S."/>
            <person name="Balachadran M.T."/>
            <person name="Sivarajan S.R."/>
            <person name="Poveda L."/>
            <person name="Shimizu-Inatsugi R."/>
            <person name="Schlapbach R."/>
            <person name="Sreeman S.M."/>
            <person name="Shimizu K.K."/>
        </authorList>
    </citation>
    <scope>NUCLEOTIDE SEQUENCE</scope>
</reference>
<name>A0AAV5CPJ2_ELECO</name>
<dbReference type="EMBL" id="BQKI01000008">
    <property type="protein sequence ID" value="GJN00004.1"/>
    <property type="molecule type" value="Genomic_DNA"/>
</dbReference>
<protein>
    <submittedName>
        <fullName evidence="1">Uncharacterized protein</fullName>
    </submittedName>
</protein>
<proteinExistence type="predicted"/>
<evidence type="ECO:0000313" key="1">
    <source>
        <dbReference type="EMBL" id="GJN00004.1"/>
    </source>
</evidence>
<organism evidence="1 2">
    <name type="scientific">Eleusine coracana subsp. coracana</name>
    <dbReference type="NCBI Taxonomy" id="191504"/>
    <lineage>
        <taxon>Eukaryota</taxon>
        <taxon>Viridiplantae</taxon>
        <taxon>Streptophyta</taxon>
        <taxon>Embryophyta</taxon>
        <taxon>Tracheophyta</taxon>
        <taxon>Spermatophyta</taxon>
        <taxon>Magnoliopsida</taxon>
        <taxon>Liliopsida</taxon>
        <taxon>Poales</taxon>
        <taxon>Poaceae</taxon>
        <taxon>PACMAD clade</taxon>
        <taxon>Chloridoideae</taxon>
        <taxon>Cynodonteae</taxon>
        <taxon>Eleusininae</taxon>
        <taxon>Eleusine</taxon>
    </lineage>
</organism>
<sequence>MSASKMRDSELMTLRSCYVREPYVHPAIEGFIFWGIMQGRMWHQNPALLNINSTSNEEGQRFIDLRRSGSMQRDNSNSGVFHGTYVVQLTTPTGTKMLDMENLRRFFPSLSIATLI</sequence>
<accession>A0AAV5CPJ2</accession>
<dbReference type="AlphaFoldDB" id="A0AAV5CPJ2"/>
<keyword evidence="2" id="KW-1185">Reference proteome</keyword>
<comment type="caution">
    <text evidence="1">The sequence shown here is derived from an EMBL/GenBank/DDBJ whole genome shotgun (WGS) entry which is preliminary data.</text>
</comment>
<dbReference type="Proteomes" id="UP001054889">
    <property type="component" value="Unassembled WGS sequence"/>
</dbReference>
<gene>
    <name evidence="1" type="primary">ga17151</name>
    <name evidence="1" type="ORF">PR202_ga17151</name>
</gene>
<reference evidence="1" key="1">
    <citation type="journal article" date="2018" name="DNA Res.">
        <title>Multiple hybrid de novo genome assembly of finger millet, an orphan allotetraploid crop.</title>
        <authorList>
            <person name="Hatakeyama M."/>
            <person name="Aluri S."/>
            <person name="Balachadran M.T."/>
            <person name="Sivarajan S.R."/>
            <person name="Patrignani A."/>
            <person name="Gruter S."/>
            <person name="Poveda L."/>
            <person name="Shimizu-Inatsugi R."/>
            <person name="Baeten J."/>
            <person name="Francoijs K.J."/>
            <person name="Nataraja K.N."/>
            <person name="Reddy Y.A.N."/>
            <person name="Phadnis S."/>
            <person name="Ravikumar R.L."/>
            <person name="Schlapbach R."/>
            <person name="Sreeman S.M."/>
            <person name="Shimizu K.K."/>
        </authorList>
    </citation>
    <scope>NUCLEOTIDE SEQUENCE</scope>
</reference>
<evidence type="ECO:0000313" key="2">
    <source>
        <dbReference type="Proteomes" id="UP001054889"/>
    </source>
</evidence>